<dbReference type="PANTHER" id="PTHR31126:SF1">
    <property type="entry name" value="TYROSINE SPECIFIC PROTEIN PHOSPHATASES DOMAIN-CONTAINING PROTEIN"/>
    <property type="match status" value="1"/>
</dbReference>
<dbReference type="InterPro" id="IPR026893">
    <property type="entry name" value="Tyr/Ser_Pase_IphP-type"/>
</dbReference>
<comment type="similarity">
    <text evidence="1">Belongs to the protein-tyrosine phosphatase family.</text>
</comment>
<dbReference type="eggNOG" id="COG2365">
    <property type="taxonomic scope" value="Bacteria"/>
</dbReference>
<dbReference type="SUPFAM" id="SSF52799">
    <property type="entry name" value="(Phosphotyrosine protein) phosphatases II"/>
    <property type="match status" value="1"/>
</dbReference>
<dbReference type="PROSITE" id="PS00383">
    <property type="entry name" value="TYR_PHOSPHATASE_1"/>
    <property type="match status" value="1"/>
</dbReference>
<dbReference type="PATRIC" id="fig|273677.3.peg.2290"/>
<evidence type="ECO:0000313" key="4">
    <source>
        <dbReference type="Proteomes" id="UP000024001"/>
    </source>
</evidence>
<dbReference type="InterPro" id="IPR029021">
    <property type="entry name" value="Prot-tyrosine_phosphatase-like"/>
</dbReference>
<gene>
    <name evidence="3" type="ORF">BW34_02310</name>
</gene>
<dbReference type="PROSITE" id="PS50056">
    <property type="entry name" value="TYR_PHOSPHATASE_2"/>
    <property type="match status" value="1"/>
</dbReference>
<dbReference type="InterPro" id="IPR016130">
    <property type="entry name" value="Tyr_Pase_AS"/>
</dbReference>
<name>A0A031FMZ6_9MICO</name>
<accession>A0A031FMZ6</accession>
<organism evidence="3 4">
    <name type="scientific">Microbacterium oleivorans</name>
    <dbReference type="NCBI Taxonomy" id="273677"/>
    <lineage>
        <taxon>Bacteria</taxon>
        <taxon>Bacillati</taxon>
        <taxon>Actinomycetota</taxon>
        <taxon>Actinomycetes</taxon>
        <taxon>Micrococcales</taxon>
        <taxon>Microbacteriaceae</taxon>
        <taxon>Microbacterium</taxon>
    </lineage>
</organism>
<dbReference type="Proteomes" id="UP000024001">
    <property type="component" value="Unassembled WGS sequence"/>
</dbReference>
<dbReference type="AlphaFoldDB" id="A0A031FMZ6"/>
<evidence type="ECO:0000256" key="1">
    <source>
        <dbReference type="ARBA" id="ARBA00009580"/>
    </source>
</evidence>
<dbReference type="Pfam" id="PF13350">
    <property type="entry name" value="Y_phosphatase3"/>
    <property type="match status" value="1"/>
</dbReference>
<dbReference type="RefSeq" id="WP_036312603.1">
    <property type="nucleotide sequence ID" value="NZ_JFYO01000007.1"/>
</dbReference>
<dbReference type="Gene3D" id="3.90.190.10">
    <property type="entry name" value="Protein tyrosine phosphatase superfamily"/>
    <property type="match status" value="1"/>
</dbReference>
<dbReference type="OrthoDB" id="1188001at2"/>
<evidence type="ECO:0000313" key="3">
    <source>
        <dbReference type="EMBL" id="EZP25978.1"/>
    </source>
</evidence>
<dbReference type="EMBL" id="JFYO01000007">
    <property type="protein sequence ID" value="EZP25978.1"/>
    <property type="molecule type" value="Genomic_DNA"/>
</dbReference>
<dbReference type="PANTHER" id="PTHR31126">
    <property type="entry name" value="TYROSINE-PROTEIN PHOSPHATASE"/>
    <property type="match status" value="1"/>
</dbReference>
<reference evidence="3 4" key="1">
    <citation type="submission" date="2014-03" db="EMBL/GenBank/DDBJ databases">
        <title>Draft Genome Sequences of 13 Willow Endophytes.</title>
        <authorList>
            <person name="Gan H.Y."/>
            <person name="Gan H.M."/>
            <person name="Savka M.A."/>
            <person name="Hudson A.O."/>
        </authorList>
    </citation>
    <scope>NUCLEOTIDE SEQUENCE [LARGE SCALE GENOMIC DNA]</scope>
    <source>
        <strain evidence="3 4">RIT293</strain>
    </source>
</reference>
<evidence type="ECO:0000259" key="2">
    <source>
        <dbReference type="PROSITE" id="PS50056"/>
    </source>
</evidence>
<proteinExistence type="inferred from homology"/>
<keyword evidence="4" id="KW-1185">Reference proteome</keyword>
<protein>
    <submittedName>
        <fullName evidence="3">Protein-tyrosine-phosphatase</fullName>
    </submittedName>
</protein>
<dbReference type="GO" id="GO:0004721">
    <property type="term" value="F:phosphoprotein phosphatase activity"/>
    <property type="evidence" value="ECO:0007669"/>
    <property type="project" value="InterPro"/>
</dbReference>
<feature type="domain" description="Tyrosine specific protein phosphatases" evidence="2">
    <location>
        <begin position="111"/>
        <end position="156"/>
    </location>
</feature>
<dbReference type="InterPro" id="IPR000387">
    <property type="entry name" value="Tyr_Pase_dom"/>
</dbReference>
<sequence>MSVHDVPGAFNFRDVGGLPAAGGRTRSGVLYRSGNLGHLTAAGKEQVAGLGIRRIVDLRDDDERRTEPSRVEGLGIDTVHLPMYAGSVASFFADDLSLDDVYRALVDGSAARLVDAARAVLEVQPVLVHCTVGKDRTGLSVALILAAAGVDEDAVIADYARTEQLLPVRRNEGVLRFLRHQYPDARHLEDLVTRSPGEAMRAVFDDLRLRYGGPVDYLQAYGFTADEIAELRRTLVE</sequence>
<comment type="caution">
    <text evidence="3">The sequence shown here is derived from an EMBL/GenBank/DDBJ whole genome shotgun (WGS) entry which is preliminary data.</text>
</comment>